<dbReference type="Gramene" id="EFJ10224">
    <property type="protein sequence ID" value="EFJ10224"/>
    <property type="gene ID" value="SELMODRAFT_427417"/>
</dbReference>
<dbReference type="SUPFAM" id="SSF47699">
    <property type="entry name" value="Bifunctional inhibitor/lipid-transfer protein/seed storage 2S albumin"/>
    <property type="match status" value="1"/>
</dbReference>
<dbReference type="HOGENOM" id="CLU_2282334_0_0_1"/>
<name>D8SZI7_SELML</name>
<reference evidence="3 4" key="1">
    <citation type="journal article" date="2011" name="Science">
        <title>The Selaginella genome identifies genetic changes associated with the evolution of vascular plants.</title>
        <authorList>
            <person name="Banks J.A."/>
            <person name="Nishiyama T."/>
            <person name="Hasebe M."/>
            <person name="Bowman J.L."/>
            <person name="Gribskov M."/>
            <person name="dePamphilis C."/>
            <person name="Albert V.A."/>
            <person name="Aono N."/>
            <person name="Aoyama T."/>
            <person name="Ambrose B.A."/>
            <person name="Ashton N.W."/>
            <person name="Axtell M.J."/>
            <person name="Barker E."/>
            <person name="Barker M.S."/>
            <person name="Bennetzen J.L."/>
            <person name="Bonawitz N.D."/>
            <person name="Chapple C."/>
            <person name="Cheng C."/>
            <person name="Correa L.G."/>
            <person name="Dacre M."/>
            <person name="DeBarry J."/>
            <person name="Dreyer I."/>
            <person name="Elias M."/>
            <person name="Engstrom E.M."/>
            <person name="Estelle M."/>
            <person name="Feng L."/>
            <person name="Finet C."/>
            <person name="Floyd S.K."/>
            <person name="Frommer W.B."/>
            <person name="Fujita T."/>
            <person name="Gramzow L."/>
            <person name="Gutensohn M."/>
            <person name="Harholt J."/>
            <person name="Hattori M."/>
            <person name="Heyl A."/>
            <person name="Hirai T."/>
            <person name="Hiwatashi Y."/>
            <person name="Ishikawa M."/>
            <person name="Iwata M."/>
            <person name="Karol K.G."/>
            <person name="Koehler B."/>
            <person name="Kolukisaoglu U."/>
            <person name="Kubo M."/>
            <person name="Kurata T."/>
            <person name="Lalonde S."/>
            <person name="Li K."/>
            <person name="Li Y."/>
            <person name="Litt A."/>
            <person name="Lyons E."/>
            <person name="Manning G."/>
            <person name="Maruyama T."/>
            <person name="Michael T.P."/>
            <person name="Mikami K."/>
            <person name="Miyazaki S."/>
            <person name="Morinaga S."/>
            <person name="Murata T."/>
            <person name="Mueller-Roeber B."/>
            <person name="Nelson D.R."/>
            <person name="Obara M."/>
            <person name="Oguri Y."/>
            <person name="Olmstead R.G."/>
            <person name="Onodera N."/>
            <person name="Petersen B.L."/>
            <person name="Pils B."/>
            <person name="Prigge M."/>
            <person name="Rensing S.A."/>
            <person name="Riano-Pachon D.M."/>
            <person name="Roberts A.W."/>
            <person name="Sato Y."/>
            <person name="Scheller H.V."/>
            <person name="Schulz B."/>
            <person name="Schulz C."/>
            <person name="Shakirov E.V."/>
            <person name="Shibagaki N."/>
            <person name="Shinohara N."/>
            <person name="Shippen D.E."/>
            <person name="Soerensen I."/>
            <person name="Sotooka R."/>
            <person name="Sugimoto N."/>
            <person name="Sugita M."/>
            <person name="Sumikawa N."/>
            <person name="Tanurdzic M."/>
            <person name="Theissen G."/>
            <person name="Ulvskov P."/>
            <person name="Wakazuki S."/>
            <person name="Weng J.K."/>
            <person name="Willats W.W."/>
            <person name="Wipf D."/>
            <person name="Wolf P.G."/>
            <person name="Yang L."/>
            <person name="Zimmer A.D."/>
            <person name="Zhu Q."/>
            <person name="Mitros T."/>
            <person name="Hellsten U."/>
            <person name="Loque D."/>
            <person name="Otillar R."/>
            <person name="Salamov A."/>
            <person name="Schmutz J."/>
            <person name="Shapiro H."/>
            <person name="Lindquist E."/>
            <person name="Lucas S."/>
            <person name="Rokhsar D."/>
            <person name="Grigoriev I.V."/>
        </authorList>
    </citation>
    <scope>NUCLEOTIDE SEQUENCE [LARGE SCALE GENOMIC DNA]</scope>
</reference>
<dbReference type="InParanoid" id="D8SZI7"/>
<dbReference type="OMA" id="TKECCIA"/>
<proteinExistence type="predicted"/>
<dbReference type="Proteomes" id="UP000001514">
    <property type="component" value="Unassembled WGS sequence"/>
</dbReference>
<dbReference type="InterPro" id="IPR036312">
    <property type="entry name" value="Bifun_inhib/LTP/seed_sf"/>
</dbReference>
<organism evidence="4">
    <name type="scientific">Selaginella moellendorffii</name>
    <name type="common">Spikemoss</name>
    <dbReference type="NCBI Taxonomy" id="88036"/>
    <lineage>
        <taxon>Eukaryota</taxon>
        <taxon>Viridiplantae</taxon>
        <taxon>Streptophyta</taxon>
        <taxon>Embryophyta</taxon>
        <taxon>Tracheophyta</taxon>
        <taxon>Lycopodiopsida</taxon>
        <taxon>Selaginellales</taxon>
        <taxon>Selaginellaceae</taxon>
        <taxon>Selaginella</taxon>
    </lineage>
</organism>
<dbReference type="EMBL" id="GL377655">
    <property type="protein sequence ID" value="EFJ10224.1"/>
    <property type="molecule type" value="Genomic_DNA"/>
</dbReference>
<dbReference type="AlphaFoldDB" id="D8SZI7"/>
<accession>D8SZI7</accession>
<evidence type="ECO:0000313" key="3">
    <source>
        <dbReference type="EMBL" id="EFJ10224.1"/>
    </source>
</evidence>
<gene>
    <name evidence="3" type="ORF">SELMODRAFT_427417</name>
</gene>
<keyword evidence="1" id="KW-0732">Signal</keyword>
<sequence length="102" mass="10114">MGGARILVVVALLASLLLHVGLVAAAVDCSAAQQAMFPCLSAAVGGNPPPPSVACCAAMKSVSKLEMCQCLVNQTSTVPGLNMTAARNIPANCNISAAADCS</sequence>
<feature type="chain" id="PRO_5003123172" description="Bifunctional inhibitor/plant lipid transfer protein/seed storage helical domain-containing protein" evidence="1">
    <location>
        <begin position="26"/>
        <end position="102"/>
    </location>
</feature>
<feature type="signal peptide" evidence="1">
    <location>
        <begin position="1"/>
        <end position="25"/>
    </location>
</feature>
<feature type="domain" description="Bifunctional inhibitor/plant lipid transfer protein/seed storage helical" evidence="2">
    <location>
        <begin position="29"/>
        <end position="101"/>
    </location>
</feature>
<dbReference type="KEGG" id="smo:SELMODRAFT_427417"/>
<keyword evidence="4" id="KW-1185">Reference proteome</keyword>
<evidence type="ECO:0000259" key="2">
    <source>
        <dbReference type="Pfam" id="PF00234"/>
    </source>
</evidence>
<evidence type="ECO:0000256" key="1">
    <source>
        <dbReference type="SAM" id="SignalP"/>
    </source>
</evidence>
<dbReference type="InterPro" id="IPR016140">
    <property type="entry name" value="Bifunc_inhib/LTP/seed_store"/>
</dbReference>
<protein>
    <recommendedName>
        <fullName evidence="2">Bifunctional inhibitor/plant lipid transfer protein/seed storage helical domain-containing protein</fullName>
    </recommendedName>
</protein>
<evidence type="ECO:0000313" key="4">
    <source>
        <dbReference type="Proteomes" id="UP000001514"/>
    </source>
</evidence>
<dbReference type="Gene3D" id="1.10.110.10">
    <property type="entry name" value="Plant lipid-transfer and hydrophobic proteins"/>
    <property type="match status" value="1"/>
</dbReference>
<dbReference type="Pfam" id="PF00234">
    <property type="entry name" value="Tryp_alpha_amyl"/>
    <property type="match status" value="1"/>
</dbReference>